<dbReference type="EMBL" id="PEXQ01000033">
    <property type="protein sequence ID" value="PIU15747.1"/>
    <property type="molecule type" value="Genomic_DNA"/>
</dbReference>
<gene>
    <name evidence="1" type="ORF">COT20_01350</name>
</gene>
<evidence type="ECO:0000313" key="1">
    <source>
        <dbReference type="EMBL" id="PIU15747.1"/>
    </source>
</evidence>
<sequence length="111" mass="13057">MSAKLDSQGADIRVEYKEHFLNYQVKKTSHSGVMSRRPLPRKSKLNGESIDIKYEVPTCLSDPKTKKGEFRKPYLLKFLEDKRRKPFKNGFVVFTPYAFEQKKKEIDKTLK</sequence>
<reference evidence="2" key="1">
    <citation type="submission" date="2017-09" db="EMBL/GenBank/DDBJ databases">
        <title>Depth-based differentiation of microbial function through sediment-hosted aquifers and enrichment of novel symbionts in the deep terrestrial subsurface.</title>
        <authorList>
            <person name="Probst A.J."/>
            <person name="Ladd B."/>
            <person name="Jarett J.K."/>
            <person name="Geller-Mcgrath D.E."/>
            <person name="Sieber C.M.K."/>
            <person name="Emerson J.B."/>
            <person name="Anantharaman K."/>
            <person name="Thomas B.C."/>
            <person name="Malmstrom R."/>
            <person name="Stieglmeier M."/>
            <person name="Klingl A."/>
            <person name="Woyke T."/>
            <person name="Ryan C.M."/>
            <person name="Banfield J.F."/>
        </authorList>
    </citation>
    <scope>NUCLEOTIDE SEQUENCE [LARGE SCALE GENOMIC DNA]</scope>
</reference>
<comment type="caution">
    <text evidence="1">The sequence shown here is derived from an EMBL/GenBank/DDBJ whole genome shotgun (WGS) entry which is preliminary data.</text>
</comment>
<protein>
    <submittedName>
        <fullName evidence="1">Uncharacterized protein</fullName>
    </submittedName>
</protein>
<name>A0A2M6XUL6_9BACT</name>
<accession>A0A2M6XUL6</accession>
<dbReference type="Proteomes" id="UP000229784">
    <property type="component" value="Unassembled WGS sequence"/>
</dbReference>
<dbReference type="AlphaFoldDB" id="A0A2M6XUL6"/>
<evidence type="ECO:0000313" key="2">
    <source>
        <dbReference type="Proteomes" id="UP000229784"/>
    </source>
</evidence>
<proteinExistence type="predicted"/>
<organism evidence="1 2">
    <name type="scientific">bacterium (Candidatus Gribaldobacteria) CG08_land_8_20_14_0_20_39_15</name>
    <dbReference type="NCBI Taxonomy" id="2014273"/>
    <lineage>
        <taxon>Bacteria</taxon>
        <taxon>Candidatus Gribaldobacteria</taxon>
    </lineage>
</organism>